<dbReference type="Proteomes" id="UP000094869">
    <property type="component" value="Unassembled WGS sequence"/>
</dbReference>
<dbReference type="Proteomes" id="UP000094271">
    <property type="component" value="Unassembled WGS sequence"/>
</dbReference>
<dbReference type="Proteomes" id="UP000095003">
    <property type="component" value="Unassembled WGS sequence"/>
</dbReference>
<dbReference type="InterPro" id="IPR007391">
    <property type="entry name" value="Vancomycin_resist_VanW"/>
</dbReference>
<sequence length="529" mass="56668">MKKWICLLAFVCTLGVAVLAAGIHSKAQAKPDDTILEGVYAGEISLSGMTRDQAKAAIQSYVDSLGSNTIVLNVMDGNTVPVTASELGLSWGNPELVEDAVNLGKSGNVVVRYKALKDLEHQNKVYDIAFSFDKEAITSVVENKCDAFNVEAIDAHLKRVDGSFVIEDGQTGIVVDNTASENAIYEYLTTQWKGGDTSVDLVVTEEVPKGNAEELTKVKDVLGTFTTSFSSSGRDRSANVTNGCNLINGATLFPGETFSTYEAVSPFTESNGYYMAGSYLNGQVVDSIGGGICQVSTTLYNAVLKAELQVEERHNHSMIVGYVKPSMDAAIAESAGKDFRFVNNTGYPIYIEGYTSNKNITFTIYGVETRDPGHVVTYESEVLETIQPNSETINQTSSQPIGFVDVQSAHIGYKARLWKIVTENGVEVSREQINSSSYKMVPRTATVGVATNDSNAYNEMQAAIATGSIDHVKSVAAALKSGQSTAPADNGGMDPALAAILAGKSPEEQAAIIQQYNEQLAQQQQQAGQ</sequence>
<feature type="domain" description="G5" evidence="3">
    <location>
        <begin position="374"/>
        <end position="451"/>
    </location>
</feature>
<evidence type="ECO:0000313" key="4">
    <source>
        <dbReference type="EMBL" id="ODM05369.1"/>
    </source>
</evidence>
<evidence type="ECO:0000313" key="6">
    <source>
        <dbReference type="EMBL" id="ODR52463.1"/>
    </source>
</evidence>
<dbReference type="InterPro" id="IPR022029">
    <property type="entry name" value="YoaR-like_PG-bd"/>
</dbReference>
<dbReference type="PANTHER" id="PTHR35788">
    <property type="entry name" value="EXPORTED PROTEIN-RELATED"/>
    <property type="match status" value="1"/>
</dbReference>
<dbReference type="Pfam" id="PF12229">
    <property type="entry name" value="PG_binding_4"/>
    <property type="match status" value="1"/>
</dbReference>
<evidence type="ECO:0000313" key="11">
    <source>
        <dbReference type="Proteomes" id="UP000095003"/>
    </source>
</evidence>
<dbReference type="EMBL" id="MCGI01000001">
    <property type="protein sequence ID" value="ODM13643.1"/>
    <property type="molecule type" value="Genomic_DNA"/>
</dbReference>
<feature type="chain" id="PRO_5014540936" evidence="2">
    <location>
        <begin position="30"/>
        <end position="529"/>
    </location>
</feature>
<dbReference type="Proteomes" id="UP000094067">
    <property type="component" value="Unassembled WGS sequence"/>
</dbReference>
<dbReference type="SMART" id="SM01208">
    <property type="entry name" value="G5"/>
    <property type="match status" value="1"/>
</dbReference>
<dbReference type="GeneID" id="93299850"/>
<dbReference type="AlphaFoldDB" id="A0A1E3UJ88"/>
<evidence type="ECO:0000313" key="7">
    <source>
        <dbReference type="EMBL" id="ODR59270.1"/>
    </source>
</evidence>
<gene>
    <name evidence="5" type="ORF">BEH84_01359</name>
    <name evidence="6" type="ORF">BEI59_10505</name>
    <name evidence="4" type="ORF">BEI61_01257</name>
    <name evidence="7" type="ORF">BEI63_07080</name>
</gene>
<dbReference type="PATRIC" id="fig|1432052.3.peg.1488"/>
<keyword evidence="1 2" id="KW-0732">Signal</keyword>
<dbReference type="Pfam" id="PF04294">
    <property type="entry name" value="VanW"/>
    <property type="match status" value="1"/>
</dbReference>
<dbReference type="EMBL" id="MEHA01000006">
    <property type="protein sequence ID" value="ODR52463.1"/>
    <property type="molecule type" value="Genomic_DNA"/>
</dbReference>
<dbReference type="EMBL" id="MCGH01000002">
    <property type="protein sequence ID" value="ODM05369.1"/>
    <property type="molecule type" value="Genomic_DNA"/>
</dbReference>
<accession>A0A1E3UJ88</accession>
<evidence type="ECO:0000313" key="10">
    <source>
        <dbReference type="Proteomes" id="UP000094869"/>
    </source>
</evidence>
<proteinExistence type="predicted"/>
<dbReference type="RefSeq" id="WP_044965506.1">
    <property type="nucleotide sequence ID" value="NZ_DBFYTW010000324.1"/>
</dbReference>
<protein>
    <submittedName>
        <fullName evidence="4">VanW like protein</fullName>
    </submittedName>
</protein>
<evidence type="ECO:0000313" key="9">
    <source>
        <dbReference type="Proteomes" id="UP000094271"/>
    </source>
</evidence>
<evidence type="ECO:0000313" key="5">
    <source>
        <dbReference type="EMBL" id="ODM13643.1"/>
    </source>
</evidence>
<dbReference type="InterPro" id="IPR052913">
    <property type="entry name" value="Glycopeptide_resist_protein"/>
</dbReference>
<reference evidence="8 11" key="1">
    <citation type="submission" date="2016-07" db="EMBL/GenBank/DDBJ databases">
        <title>Characterization of isolates of Eisenbergiella tayi derived from blood cultures, using whole genome sequencing.</title>
        <authorList>
            <person name="Burdz T."/>
            <person name="Wiebe D."/>
            <person name="Huynh C."/>
            <person name="Bernard K."/>
        </authorList>
    </citation>
    <scope>NUCLEOTIDE SEQUENCE [LARGE SCALE GENOMIC DNA]</scope>
    <source>
        <strain evidence="4 8">NML 110608</strain>
        <strain evidence="5 11">NML 120489</strain>
    </source>
</reference>
<organism evidence="6 9">
    <name type="scientific">Eisenbergiella tayi</name>
    <dbReference type="NCBI Taxonomy" id="1432052"/>
    <lineage>
        <taxon>Bacteria</taxon>
        <taxon>Bacillati</taxon>
        <taxon>Bacillota</taxon>
        <taxon>Clostridia</taxon>
        <taxon>Lachnospirales</taxon>
        <taxon>Lachnospiraceae</taxon>
        <taxon>Eisenbergiella</taxon>
    </lineage>
</organism>
<keyword evidence="10" id="KW-1185">Reference proteome</keyword>
<dbReference type="OrthoDB" id="9797191at2"/>
<comment type="caution">
    <text evidence="6">The sequence shown here is derived from an EMBL/GenBank/DDBJ whole genome shotgun (WGS) entry which is preliminary data.</text>
</comment>
<evidence type="ECO:0000313" key="8">
    <source>
        <dbReference type="Proteomes" id="UP000094067"/>
    </source>
</evidence>
<evidence type="ECO:0000256" key="2">
    <source>
        <dbReference type="SAM" id="SignalP"/>
    </source>
</evidence>
<reference evidence="6 9" key="3">
    <citation type="submission" date="2016-08" db="EMBL/GenBank/DDBJ databases">
        <authorList>
            <person name="Seilhamer J.J."/>
        </authorList>
    </citation>
    <scope>NUCLEOTIDE SEQUENCE [LARGE SCALE GENOMIC DNA]</scope>
    <source>
        <strain evidence="6 9">NML150140-1</strain>
    </source>
</reference>
<dbReference type="Pfam" id="PF07501">
    <property type="entry name" value="G5"/>
    <property type="match status" value="1"/>
</dbReference>
<dbReference type="EMBL" id="MEHD01000015">
    <property type="protein sequence ID" value="ODR59270.1"/>
    <property type="molecule type" value="Genomic_DNA"/>
</dbReference>
<dbReference type="PANTHER" id="PTHR35788:SF1">
    <property type="entry name" value="EXPORTED PROTEIN"/>
    <property type="match status" value="1"/>
</dbReference>
<reference evidence="7 10" key="2">
    <citation type="submission" date="2016-08" db="EMBL/GenBank/DDBJ databases">
        <title>Characterization of Isolates of Eisenbergiella tayi Derived from Blood Cultures, Using Whole Genome Sequencing.</title>
        <authorList>
            <person name="Bernier A.-M."/>
            <person name="Burdz T."/>
            <person name="Wiebe D."/>
            <person name="Bernard K."/>
        </authorList>
    </citation>
    <scope>NUCLEOTIDE SEQUENCE [LARGE SCALE GENOMIC DNA]</scope>
    <source>
        <strain evidence="7 10">NML120146</strain>
    </source>
</reference>
<evidence type="ECO:0000259" key="3">
    <source>
        <dbReference type="SMART" id="SM01208"/>
    </source>
</evidence>
<name>A0A1E3UJ88_9FIRM</name>
<feature type="signal peptide" evidence="2">
    <location>
        <begin position="1"/>
        <end position="29"/>
    </location>
</feature>
<evidence type="ECO:0000256" key="1">
    <source>
        <dbReference type="ARBA" id="ARBA00022729"/>
    </source>
</evidence>
<dbReference type="InterPro" id="IPR011098">
    <property type="entry name" value="G5_dom"/>
</dbReference>